<evidence type="ECO:0000313" key="2">
    <source>
        <dbReference type="EMBL" id="CAD5230802.1"/>
    </source>
</evidence>
<keyword evidence="1" id="KW-0732">Signal</keyword>
<gene>
    <name evidence="2" type="ORF">BXYJ_LOCUS11163</name>
</gene>
<evidence type="ECO:0000313" key="5">
    <source>
        <dbReference type="Proteomes" id="UP000659654"/>
    </source>
</evidence>
<dbReference type="Proteomes" id="UP000659654">
    <property type="component" value="Unassembled WGS sequence"/>
</dbReference>
<evidence type="ECO:0000313" key="4">
    <source>
        <dbReference type="Proteomes" id="UP000095284"/>
    </source>
</evidence>
<keyword evidence="5" id="KW-1185">Reference proteome</keyword>
<evidence type="ECO:0000313" key="6">
    <source>
        <dbReference type="WBParaSite" id="BXY_0723700.1"/>
    </source>
</evidence>
<dbReference type="OrthoDB" id="5824782at2759"/>
<name>A0A1I7S2K7_BURXY</name>
<dbReference type="Proteomes" id="UP000095284">
    <property type="component" value="Unplaced"/>
</dbReference>
<reference evidence="3" key="2">
    <citation type="submission" date="2020-08" db="EMBL/GenBank/DDBJ databases">
        <authorList>
            <person name="Kikuchi T."/>
        </authorList>
    </citation>
    <scope>NUCLEOTIDE SEQUENCE</scope>
    <source>
        <strain evidence="2">Ka4C1</strain>
    </source>
</reference>
<dbReference type="EMBL" id="CAJFCV020000005">
    <property type="protein sequence ID" value="CAG9121883.1"/>
    <property type="molecule type" value="Genomic_DNA"/>
</dbReference>
<dbReference type="SMR" id="A0A1I7S2K7"/>
<dbReference type="EMBL" id="CAJFDI010000005">
    <property type="protein sequence ID" value="CAD5230802.1"/>
    <property type="molecule type" value="Genomic_DNA"/>
</dbReference>
<feature type="chain" id="PRO_5035399669" evidence="1">
    <location>
        <begin position="21"/>
        <end position="94"/>
    </location>
</feature>
<protein>
    <submittedName>
        <fullName evidence="2">(pine wood nematode) hypothetical protein</fullName>
    </submittedName>
</protein>
<dbReference type="WBParaSite" id="BXY_0723700.1">
    <property type="protein sequence ID" value="BXY_0723700.1"/>
    <property type="gene ID" value="BXY_0723700"/>
</dbReference>
<accession>A0A1I7S2K7</accession>
<sequence>MSSIQIFLFITAVMIAIADSKIYNIKGCIVRDDVIHECDGTFTPITEEHEAALKAYMDDLAAYYRFIYPTQPNVRPAPYPTYPKLCKTCDDPTF</sequence>
<organism evidence="4 6">
    <name type="scientific">Bursaphelenchus xylophilus</name>
    <name type="common">Pinewood nematode worm</name>
    <name type="synonym">Aphelenchoides xylophilus</name>
    <dbReference type="NCBI Taxonomy" id="6326"/>
    <lineage>
        <taxon>Eukaryota</taxon>
        <taxon>Metazoa</taxon>
        <taxon>Ecdysozoa</taxon>
        <taxon>Nematoda</taxon>
        <taxon>Chromadorea</taxon>
        <taxon>Rhabditida</taxon>
        <taxon>Tylenchina</taxon>
        <taxon>Tylenchomorpha</taxon>
        <taxon>Aphelenchoidea</taxon>
        <taxon>Aphelenchoididae</taxon>
        <taxon>Bursaphelenchus</taxon>
    </lineage>
</organism>
<reference evidence="6" key="1">
    <citation type="submission" date="2016-11" db="UniProtKB">
        <authorList>
            <consortium name="WormBaseParasite"/>
        </authorList>
    </citation>
    <scope>IDENTIFICATION</scope>
</reference>
<dbReference type="Proteomes" id="UP000582659">
    <property type="component" value="Unassembled WGS sequence"/>
</dbReference>
<proteinExistence type="predicted"/>
<dbReference type="AlphaFoldDB" id="A0A1I7S2K7"/>
<evidence type="ECO:0000256" key="1">
    <source>
        <dbReference type="SAM" id="SignalP"/>
    </source>
</evidence>
<feature type="signal peptide" evidence="1">
    <location>
        <begin position="1"/>
        <end position="20"/>
    </location>
</feature>
<evidence type="ECO:0000313" key="3">
    <source>
        <dbReference type="EMBL" id="CAG9121883.1"/>
    </source>
</evidence>